<dbReference type="PROSITE" id="PS50928">
    <property type="entry name" value="ABC_TM1"/>
    <property type="match status" value="1"/>
</dbReference>
<dbReference type="SUPFAM" id="SSF161098">
    <property type="entry name" value="MetI-like"/>
    <property type="match status" value="1"/>
</dbReference>
<dbReference type="OrthoDB" id="9807065at2"/>
<keyword evidence="7 8" id="KW-0472">Membrane</keyword>
<dbReference type="InterPro" id="IPR035906">
    <property type="entry name" value="MetI-like_sf"/>
</dbReference>
<evidence type="ECO:0000256" key="8">
    <source>
        <dbReference type="RuleBase" id="RU363043"/>
    </source>
</evidence>
<feature type="transmembrane region" description="Helical" evidence="8">
    <location>
        <begin position="261"/>
        <end position="280"/>
    </location>
</feature>
<gene>
    <name evidence="10" type="ORF">SAMN05421663_107247</name>
</gene>
<evidence type="ECO:0000256" key="6">
    <source>
        <dbReference type="ARBA" id="ARBA00022989"/>
    </source>
</evidence>
<comment type="subcellular location">
    <subcellularLocation>
        <location evidence="1 8">Cell membrane</location>
        <topology evidence="1 8">Multi-pass membrane protein</topology>
    </subcellularLocation>
</comment>
<dbReference type="CDD" id="cd06261">
    <property type="entry name" value="TM_PBP2"/>
    <property type="match status" value="1"/>
</dbReference>
<evidence type="ECO:0000256" key="4">
    <source>
        <dbReference type="ARBA" id="ARBA00022475"/>
    </source>
</evidence>
<keyword evidence="4 8" id="KW-1003">Cell membrane</keyword>
<dbReference type="GO" id="GO:0005886">
    <property type="term" value="C:plasma membrane"/>
    <property type="evidence" value="ECO:0007669"/>
    <property type="project" value="UniProtKB-SubCell"/>
</dbReference>
<dbReference type="InterPro" id="IPR000515">
    <property type="entry name" value="MetI-like"/>
</dbReference>
<feature type="transmembrane region" description="Helical" evidence="8">
    <location>
        <begin position="66"/>
        <end position="87"/>
    </location>
</feature>
<dbReference type="Pfam" id="PF00528">
    <property type="entry name" value="BPD_transp_1"/>
    <property type="match status" value="1"/>
</dbReference>
<evidence type="ECO:0000313" key="10">
    <source>
        <dbReference type="EMBL" id="SDD20328.1"/>
    </source>
</evidence>
<evidence type="ECO:0000256" key="1">
    <source>
        <dbReference type="ARBA" id="ARBA00004651"/>
    </source>
</evidence>
<evidence type="ECO:0000256" key="5">
    <source>
        <dbReference type="ARBA" id="ARBA00022692"/>
    </source>
</evidence>
<evidence type="ECO:0000256" key="3">
    <source>
        <dbReference type="ARBA" id="ARBA00022448"/>
    </source>
</evidence>
<name>A0A1G6SU75_9BACI</name>
<keyword evidence="6 8" id="KW-1133">Transmembrane helix</keyword>
<feature type="transmembrane region" description="Helical" evidence="8">
    <location>
        <begin position="129"/>
        <end position="149"/>
    </location>
</feature>
<dbReference type="NCBIfam" id="TIGR00974">
    <property type="entry name" value="3a0107s02c"/>
    <property type="match status" value="1"/>
</dbReference>
<protein>
    <recommendedName>
        <fullName evidence="8">Phosphate transport system permease protein PstA</fullName>
    </recommendedName>
</protein>
<feature type="transmembrane region" description="Helical" evidence="8">
    <location>
        <begin position="12"/>
        <end position="33"/>
    </location>
</feature>
<evidence type="ECO:0000313" key="11">
    <source>
        <dbReference type="Proteomes" id="UP000198666"/>
    </source>
</evidence>
<dbReference type="Gene3D" id="1.10.3720.10">
    <property type="entry name" value="MetI-like"/>
    <property type="match status" value="1"/>
</dbReference>
<keyword evidence="11" id="KW-1185">Reference proteome</keyword>
<dbReference type="GO" id="GO:0005315">
    <property type="term" value="F:phosphate transmembrane transporter activity"/>
    <property type="evidence" value="ECO:0007669"/>
    <property type="project" value="InterPro"/>
</dbReference>
<accession>A0A1G6SU75</accession>
<evidence type="ECO:0000259" key="9">
    <source>
        <dbReference type="PROSITE" id="PS50928"/>
    </source>
</evidence>
<reference evidence="11" key="1">
    <citation type="submission" date="2016-10" db="EMBL/GenBank/DDBJ databases">
        <authorList>
            <person name="Varghese N."/>
            <person name="Submissions S."/>
        </authorList>
    </citation>
    <scope>NUCLEOTIDE SEQUENCE [LARGE SCALE GENOMIC DNA]</scope>
    <source>
        <strain evidence="11">DSM 21620</strain>
    </source>
</reference>
<dbReference type="EMBL" id="FMZB01000007">
    <property type="protein sequence ID" value="SDD20328.1"/>
    <property type="molecule type" value="Genomic_DNA"/>
</dbReference>
<dbReference type="PANTHER" id="PTHR43470:SF4">
    <property type="entry name" value="ABC TRANSPORTER PERMEASE PROTEIN YQGI-RELATED"/>
    <property type="match status" value="1"/>
</dbReference>
<dbReference type="GO" id="GO:0035435">
    <property type="term" value="P:phosphate ion transmembrane transport"/>
    <property type="evidence" value="ECO:0007669"/>
    <property type="project" value="InterPro"/>
</dbReference>
<feature type="transmembrane region" description="Helical" evidence="8">
    <location>
        <begin position="99"/>
        <end position="123"/>
    </location>
</feature>
<keyword evidence="3" id="KW-0813">Transport</keyword>
<feature type="transmembrane region" description="Helical" evidence="8">
    <location>
        <begin position="182"/>
        <end position="202"/>
    </location>
</feature>
<organism evidence="10 11">
    <name type="scientific">Terribacillus halophilus</name>
    <dbReference type="NCBI Taxonomy" id="361279"/>
    <lineage>
        <taxon>Bacteria</taxon>
        <taxon>Bacillati</taxon>
        <taxon>Bacillota</taxon>
        <taxon>Bacilli</taxon>
        <taxon>Bacillales</taxon>
        <taxon>Bacillaceae</taxon>
        <taxon>Terribacillus</taxon>
    </lineage>
</organism>
<dbReference type="Proteomes" id="UP000198666">
    <property type="component" value="Unassembled WGS sequence"/>
</dbReference>
<dbReference type="PANTHER" id="PTHR43470">
    <property type="entry name" value="PHOSPHATE TRANSPORT SYSTEM PERMEASE PROTEIN PSTA-RELATED"/>
    <property type="match status" value="1"/>
</dbReference>
<keyword evidence="5 8" id="KW-0812">Transmembrane</keyword>
<dbReference type="STRING" id="361279.SAMN05421663_107247"/>
<sequence length="295" mass="31914">MNSRITDRIATGVFYTIAAIMVALLLYLFYFILSNGLPQVTWDFLTSPSSSYQAGGGIRDQLFNSLYILVITMIITVPLGVCGGIYMAEYAKPGKITNFIRTCIEMLASLPSIVVGLFGLLIFVNITGWGYTIIGGALALTIFNIPVMVRVTEDAIRSVPKEQKEASLALGITRWHTIKTVLLPYAFPGILTGAILASGRVFGEAAALLYTAGLSTPTLDYGNWNPFAENSPLNIFRPAETLAVHIWSVNTQGLIPDVREVANGASAVLVIAVLLFNILARWLGSVIHKKLTAGK</sequence>
<comment type="similarity">
    <text evidence="2 8">Belongs to the binding-protein-dependent transport system permease family. CysTW subfamily.</text>
</comment>
<proteinExistence type="inferred from homology"/>
<dbReference type="InterPro" id="IPR005672">
    <property type="entry name" value="Phosphate_PstA"/>
</dbReference>
<evidence type="ECO:0000256" key="2">
    <source>
        <dbReference type="ARBA" id="ARBA00007069"/>
    </source>
</evidence>
<dbReference type="AlphaFoldDB" id="A0A1G6SU75"/>
<feature type="domain" description="ABC transmembrane type-1" evidence="9">
    <location>
        <begin position="62"/>
        <end position="280"/>
    </location>
</feature>
<evidence type="ECO:0000256" key="7">
    <source>
        <dbReference type="ARBA" id="ARBA00023136"/>
    </source>
</evidence>
<dbReference type="RefSeq" id="WP_093727842.1">
    <property type="nucleotide sequence ID" value="NZ_FMZB01000007.1"/>
</dbReference>